<evidence type="ECO:0000313" key="2">
    <source>
        <dbReference type="EMBL" id="JAH04155.1"/>
    </source>
</evidence>
<keyword evidence="1" id="KW-0472">Membrane</keyword>
<protein>
    <submittedName>
        <fullName evidence="2">Uncharacterized protein</fullName>
    </submittedName>
</protein>
<reference evidence="2" key="1">
    <citation type="submission" date="2014-11" db="EMBL/GenBank/DDBJ databases">
        <authorList>
            <person name="Amaro Gonzalez C."/>
        </authorList>
    </citation>
    <scope>NUCLEOTIDE SEQUENCE</scope>
</reference>
<dbReference type="AlphaFoldDB" id="A0A0E9PJ90"/>
<organism evidence="2">
    <name type="scientific">Anguilla anguilla</name>
    <name type="common">European freshwater eel</name>
    <name type="synonym">Muraena anguilla</name>
    <dbReference type="NCBI Taxonomy" id="7936"/>
    <lineage>
        <taxon>Eukaryota</taxon>
        <taxon>Metazoa</taxon>
        <taxon>Chordata</taxon>
        <taxon>Craniata</taxon>
        <taxon>Vertebrata</taxon>
        <taxon>Euteleostomi</taxon>
        <taxon>Actinopterygii</taxon>
        <taxon>Neopterygii</taxon>
        <taxon>Teleostei</taxon>
        <taxon>Anguilliformes</taxon>
        <taxon>Anguillidae</taxon>
        <taxon>Anguilla</taxon>
    </lineage>
</organism>
<evidence type="ECO:0000256" key="1">
    <source>
        <dbReference type="SAM" id="Phobius"/>
    </source>
</evidence>
<keyword evidence="1" id="KW-0812">Transmembrane</keyword>
<keyword evidence="1" id="KW-1133">Transmembrane helix</keyword>
<feature type="transmembrane region" description="Helical" evidence="1">
    <location>
        <begin position="41"/>
        <end position="65"/>
    </location>
</feature>
<sequence length="76" mass="8841">MCFLFLKAKNFNIQKETFWGGGRGGCLVRIEDNSSYLERKLLMASIHIFMYFASWVVFFSIQFVFEKVAKSGMNVL</sequence>
<reference evidence="2" key="2">
    <citation type="journal article" date="2015" name="Fish Shellfish Immunol.">
        <title>Early steps in the European eel (Anguilla anguilla)-Vibrio vulnificus interaction in the gills: Role of the RtxA13 toxin.</title>
        <authorList>
            <person name="Callol A."/>
            <person name="Pajuelo D."/>
            <person name="Ebbesson L."/>
            <person name="Teles M."/>
            <person name="MacKenzie S."/>
            <person name="Amaro C."/>
        </authorList>
    </citation>
    <scope>NUCLEOTIDE SEQUENCE</scope>
</reference>
<dbReference type="EMBL" id="GBXM01104422">
    <property type="protein sequence ID" value="JAH04155.1"/>
    <property type="molecule type" value="Transcribed_RNA"/>
</dbReference>
<accession>A0A0E9PJ90</accession>
<proteinExistence type="predicted"/>
<name>A0A0E9PJ90_ANGAN</name>